<evidence type="ECO:0000313" key="1">
    <source>
        <dbReference type="EMBL" id="PWA88262.1"/>
    </source>
</evidence>
<comment type="caution">
    <text evidence="1">The sequence shown here is derived from an EMBL/GenBank/DDBJ whole genome shotgun (WGS) entry which is preliminary data.</text>
</comment>
<dbReference type="GO" id="GO:0003964">
    <property type="term" value="F:RNA-directed DNA polymerase activity"/>
    <property type="evidence" value="ECO:0007669"/>
    <property type="project" value="UniProtKB-KW"/>
</dbReference>
<gene>
    <name evidence="1" type="ORF">CTI12_AA122500</name>
</gene>
<proteinExistence type="predicted"/>
<dbReference type="STRING" id="35608.A0A2U1PRB9"/>
<name>A0A2U1PRB9_ARTAN</name>
<protein>
    <submittedName>
        <fullName evidence="1">RNA-directed DNA polymerase, eukaryota</fullName>
    </submittedName>
</protein>
<dbReference type="EMBL" id="PKPP01000829">
    <property type="protein sequence ID" value="PWA88262.1"/>
    <property type="molecule type" value="Genomic_DNA"/>
</dbReference>
<dbReference type="AlphaFoldDB" id="A0A2U1PRB9"/>
<dbReference type="OrthoDB" id="997162at2759"/>
<keyword evidence="1" id="KW-0808">Transferase</keyword>
<keyword evidence="2" id="KW-1185">Reference proteome</keyword>
<evidence type="ECO:0000313" key="2">
    <source>
        <dbReference type="Proteomes" id="UP000245207"/>
    </source>
</evidence>
<keyword evidence="1" id="KW-0695">RNA-directed DNA polymerase</keyword>
<keyword evidence="1" id="KW-0548">Nucleotidyltransferase</keyword>
<reference evidence="1 2" key="1">
    <citation type="journal article" date="2018" name="Mol. Plant">
        <title>The genome of Artemisia annua provides insight into the evolution of Asteraceae family and artemisinin biosynthesis.</title>
        <authorList>
            <person name="Shen Q."/>
            <person name="Zhang L."/>
            <person name="Liao Z."/>
            <person name="Wang S."/>
            <person name="Yan T."/>
            <person name="Shi P."/>
            <person name="Liu M."/>
            <person name="Fu X."/>
            <person name="Pan Q."/>
            <person name="Wang Y."/>
            <person name="Lv Z."/>
            <person name="Lu X."/>
            <person name="Zhang F."/>
            <person name="Jiang W."/>
            <person name="Ma Y."/>
            <person name="Chen M."/>
            <person name="Hao X."/>
            <person name="Li L."/>
            <person name="Tang Y."/>
            <person name="Lv G."/>
            <person name="Zhou Y."/>
            <person name="Sun X."/>
            <person name="Brodelius P.E."/>
            <person name="Rose J.K.C."/>
            <person name="Tang K."/>
        </authorList>
    </citation>
    <scope>NUCLEOTIDE SEQUENCE [LARGE SCALE GENOMIC DNA]</scope>
    <source>
        <strain evidence="2">cv. Huhao1</strain>
        <tissue evidence="1">Leaf</tissue>
    </source>
</reference>
<organism evidence="1 2">
    <name type="scientific">Artemisia annua</name>
    <name type="common">Sweet wormwood</name>
    <dbReference type="NCBI Taxonomy" id="35608"/>
    <lineage>
        <taxon>Eukaryota</taxon>
        <taxon>Viridiplantae</taxon>
        <taxon>Streptophyta</taxon>
        <taxon>Embryophyta</taxon>
        <taxon>Tracheophyta</taxon>
        <taxon>Spermatophyta</taxon>
        <taxon>Magnoliopsida</taxon>
        <taxon>eudicotyledons</taxon>
        <taxon>Gunneridae</taxon>
        <taxon>Pentapetalae</taxon>
        <taxon>asterids</taxon>
        <taxon>campanulids</taxon>
        <taxon>Asterales</taxon>
        <taxon>Asteraceae</taxon>
        <taxon>Asteroideae</taxon>
        <taxon>Anthemideae</taxon>
        <taxon>Artemisiinae</taxon>
        <taxon>Artemisia</taxon>
    </lineage>
</organism>
<sequence length="193" mass="22002">METQRNERCIEIEDSEVNNEVLCRSVVGEVKAMCFLTKLPSFCKEQGLSRIEIKLLGGLEVLVVMENEDTATNVLKDREHGLRRWMHKMRRGDSLNRTSGRITWINVIGNPISCWCENMFRKIAAVHGTIMGLQNCRLEGNQNMAFGRVQIHTINKGLIKEDLFVNVKGKVHNISVVEEVRDILVKFSGVGYK</sequence>
<dbReference type="Proteomes" id="UP000245207">
    <property type="component" value="Unassembled WGS sequence"/>
</dbReference>
<accession>A0A2U1PRB9</accession>